<dbReference type="PANTHER" id="PTHR47842:SF1">
    <property type="entry name" value="DUF676 DOMAIN-CONTAINING PROTEIN"/>
    <property type="match status" value="1"/>
</dbReference>
<feature type="compositionally biased region" description="Polar residues" evidence="1">
    <location>
        <begin position="558"/>
        <end position="584"/>
    </location>
</feature>
<dbReference type="SUPFAM" id="SSF53474">
    <property type="entry name" value="alpha/beta-Hydrolases"/>
    <property type="match status" value="1"/>
</dbReference>
<accession>A0AAD5X303</accession>
<dbReference type="InterPro" id="IPR029058">
    <property type="entry name" value="AB_hydrolase_fold"/>
</dbReference>
<protein>
    <recommendedName>
        <fullName evidence="4">GPI inositol-deacylase</fullName>
    </recommendedName>
</protein>
<feature type="region of interest" description="Disordered" evidence="1">
    <location>
        <begin position="156"/>
        <end position="239"/>
    </location>
</feature>
<sequence>MVSEIPSVITHGRRKPVLLVFIHGFLGSEASFCDFPVHVVETLVDRHKLLPTDIETYVFPRYDTRGNNARAAQKLIDWLLVFATTAKYRCVILLAHSMGGLLAADAYQYLYSLHNGGSENKGSGQGNGAAPGSGSAASWLANVGAPLGRWLSRGRNAASAAGPSDSANAPANSAQSSSAGAADTQPNSSDRPPDTQTSAPSSSKTSEAPSEAPTIPDASIPSNRTVTPGDPTQTAHLNDHEWERVEKKHDETDSELRLLVNIRGLLTFDSPFYGLHTNVITQAGASKAVAVVSEGLSNVTSYLPGVAALLPESIPIPTGKLGMKVEVPTELLLRGVRNVGVPATTAPVTAVEQDKEADGAGDSPGAHRTMKDLTASLDNADVAGGPSSNSPPDGPPLQNTTPPVPTTTAVVPVVPAAPPASSYYDYNNWPMWARYATTGAAIAAGAYTVLGVTPVAAALLPVTAVARSMAMSHVEHLREHLEFLYPLINSQQEMDRRVQTLQREMETRGRLMFKGFYLALPPYNVATAKKASTSPNQSDPTYVYTQPRQDHATAPIPDTSNGQLQDSNTSTSDQSNHPPQSSPINDDLDAFLPDDATLLLDDVGPPPRHFCNPPPSSTRHLFSTISSPFMNEIDAHMNMFSGDLGGQAYVDIVYRTADAVAEIIGKDMSLEIV</sequence>
<feature type="region of interest" description="Disordered" evidence="1">
    <location>
        <begin position="347"/>
        <end position="408"/>
    </location>
</feature>
<gene>
    <name evidence="2" type="ORF">HK097_005936</name>
</gene>
<reference evidence="2" key="1">
    <citation type="submission" date="2020-05" db="EMBL/GenBank/DDBJ databases">
        <title>Phylogenomic resolution of chytrid fungi.</title>
        <authorList>
            <person name="Stajich J.E."/>
            <person name="Amses K."/>
            <person name="Simmons R."/>
            <person name="Seto K."/>
            <person name="Myers J."/>
            <person name="Bonds A."/>
            <person name="Quandt C.A."/>
            <person name="Barry K."/>
            <person name="Liu P."/>
            <person name="Grigoriev I."/>
            <person name="Longcore J.E."/>
            <person name="James T.Y."/>
        </authorList>
    </citation>
    <scope>NUCLEOTIDE SEQUENCE</scope>
    <source>
        <strain evidence="2">JEL0318</strain>
    </source>
</reference>
<dbReference type="AlphaFoldDB" id="A0AAD5X303"/>
<evidence type="ECO:0000313" key="3">
    <source>
        <dbReference type="Proteomes" id="UP001212841"/>
    </source>
</evidence>
<dbReference type="Gene3D" id="3.40.50.1820">
    <property type="entry name" value="alpha/beta hydrolase"/>
    <property type="match status" value="1"/>
</dbReference>
<dbReference type="PANTHER" id="PTHR47842">
    <property type="entry name" value="EXPRESSED PROTEIN"/>
    <property type="match status" value="1"/>
</dbReference>
<feature type="compositionally biased region" description="Low complexity" evidence="1">
    <location>
        <begin position="157"/>
        <end position="183"/>
    </location>
</feature>
<name>A0AAD5X303_9FUNG</name>
<dbReference type="Proteomes" id="UP001212841">
    <property type="component" value="Unassembled WGS sequence"/>
</dbReference>
<evidence type="ECO:0000256" key="1">
    <source>
        <dbReference type="SAM" id="MobiDB-lite"/>
    </source>
</evidence>
<feature type="region of interest" description="Disordered" evidence="1">
    <location>
        <begin position="551"/>
        <end position="589"/>
    </location>
</feature>
<feature type="compositionally biased region" description="Polar residues" evidence="1">
    <location>
        <begin position="220"/>
        <end position="236"/>
    </location>
</feature>
<dbReference type="EMBL" id="JADGJD010000279">
    <property type="protein sequence ID" value="KAJ3052625.1"/>
    <property type="molecule type" value="Genomic_DNA"/>
</dbReference>
<comment type="caution">
    <text evidence="2">The sequence shown here is derived from an EMBL/GenBank/DDBJ whole genome shotgun (WGS) entry which is preliminary data.</text>
</comment>
<evidence type="ECO:0008006" key="4">
    <source>
        <dbReference type="Google" id="ProtNLM"/>
    </source>
</evidence>
<evidence type="ECO:0000313" key="2">
    <source>
        <dbReference type="EMBL" id="KAJ3052625.1"/>
    </source>
</evidence>
<proteinExistence type="predicted"/>
<feature type="compositionally biased region" description="Polar residues" evidence="1">
    <location>
        <begin position="184"/>
        <end position="208"/>
    </location>
</feature>
<organism evidence="2 3">
    <name type="scientific">Rhizophlyctis rosea</name>
    <dbReference type="NCBI Taxonomy" id="64517"/>
    <lineage>
        <taxon>Eukaryota</taxon>
        <taxon>Fungi</taxon>
        <taxon>Fungi incertae sedis</taxon>
        <taxon>Chytridiomycota</taxon>
        <taxon>Chytridiomycota incertae sedis</taxon>
        <taxon>Chytridiomycetes</taxon>
        <taxon>Rhizophlyctidales</taxon>
        <taxon>Rhizophlyctidaceae</taxon>
        <taxon>Rhizophlyctis</taxon>
    </lineage>
</organism>
<keyword evidence="3" id="KW-1185">Reference proteome</keyword>